<name>A0ABT6PJM2_9PSEU</name>
<evidence type="ECO:0000313" key="2">
    <source>
        <dbReference type="EMBL" id="MDI2028204.1"/>
    </source>
</evidence>
<organism evidence="2 3">
    <name type="scientific">Saccharopolyspora ipomoeae</name>
    <dbReference type="NCBI Taxonomy" id="3042027"/>
    <lineage>
        <taxon>Bacteria</taxon>
        <taxon>Bacillati</taxon>
        <taxon>Actinomycetota</taxon>
        <taxon>Actinomycetes</taxon>
        <taxon>Pseudonocardiales</taxon>
        <taxon>Pseudonocardiaceae</taxon>
        <taxon>Saccharopolyspora</taxon>
    </lineage>
</organism>
<proteinExistence type="predicted"/>
<dbReference type="PANTHER" id="PTHR33495:SF2">
    <property type="entry name" value="ANTI-SIGMA FACTOR ANTAGONIST TM_1081-RELATED"/>
    <property type="match status" value="1"/>
</dbReference>
<sequence length="130" mass="14103">MKADLTDAVPSPRSAEVACAALRVRVFRPGDGVVVVRVSGELDMSASHFLTEFLRQRLVGTSRMVVLDFSEISFINSEGVSALLEAERLAEARDKELLLVPAPVVERVLTLLGLAGRFTYAAERELTTTG</sequence>
<dbReference type="CDD" id="cd07043">
    <property type="entry name" value="STAS_anti-anti-sigma_factors"/>
    <property type="match status" value="1"/>
</dbReference>
<reference evidence="2 3" key="1">
    <citation type="submission" date="2023-04" db="EMBL/GenBank/DDBJ databases">
        <title>Draft genome sequence of Saccharopolyspora sp. TS4A08 isolated from sweet potato rhizospheric soil.</title>
        <authorList>
            <person name="Suksaard P."/>
            <person name="Duangmal K."/>
        </authorList>
    </citation>
    <scope>NUCLEOTIDE SEQUENCE [LARGE SCALE GENOMIC DNA]</scope>
    <source>
        <strain evidence="2 3">TS4A08</strain>
    </source>
</reference>
<dbReference type="PANTHER" id="PTHR33495">
    <property type="entry name" value="ANTI-SIGMA FACTOR ANTAGONIST TM_1081-RELATED-RELATED"/>
    <property type="match status" value="1"/>
</dbReference>
<keyword evidence="3" id="KW-1185">Reference proteome</keyword>
<dbReference type="Proteomes" id="UP001237595">
    <property type="component" value="Unassembled WGS sequence"/>
</dbReference>
<gene>
    <name evidence="2" type="ORF">QFW96_06270</name>
</gene>
<dbReference type="InterPro" id="IPR002645">
    <property type="entry name" value="STAS_dom"/>
</dbReference>
<dbReference type="EMBL" id="JASAOF010000002">
    <property type="protein sequence ID" value="MDI2028204.1"/>
    <property type="molecule type" value="Genomic_DNA"/>
</dbReference>
<dbReference type="InterPro" id="IPR036513">
    <property type="entry name" value="STAS_dom_sf"/>
</dbReference>
<dbReference type="SUPFAM" id="SSF52091">
    <property type="entry name" value="SpoIIaa-like"/>
    <property type="match status" value="1"/>
</dbReference>
<dbReference type="Pfam" id="PF01740">
    <property type="entry name" value="STAS"/>
    <property type="match status" value="1"/>
</dbReference>
<dbReference type="Gene3D" id="3.30.750.24">
    <property type="entry name" value="STAS domain"/>
    <property type="match status" value="1"/>
</dbReference>
<comment type="caution">
    <text evidence="2">The sequence shown here is derived from an EMBL/GenBank/DDBJ whole genome shotgun (WGS) entry which is preliminary data.</text>
</comment>
<dbReference type="PROSITE" id="PS50801">
    <property type="entry name" value="STAS"/>
    <property type="match status" value="1"/>
</dbReference>
<feature type="domain" description="STAS" evidence="1">
    <location>
        <begin position="31"/>
        <end position="130"/>
    </location>
</feature>
<protein>
    <submittedName>
        <fullName evidence="2">STAS domain-containing protein</fullName>
    </submittedName>
</protein>
<accession>A0ABT6PJM2</accession>
<evidence type="ECO:0000313" key="3">
    <source>
        <dbReference type="Proteomes" id="UP001237595"/>
    </source>
</evidence>
<evidence type="ECO:0000259" key="1">
    <source>
        <dbReference type="PROSITE" id="PS50801"/>
    </source>
</evidence>